<accession>A0ABW8GJ13</accession>
<evidence type="ECO:0000313" key="2">
    <source>
        <dbReference type="Proteomes" id="UP001617669"/>
    </source>
</evidence>
<proteinExistence type="predicted"/>
<keyword evidence="2" id="KW-1185">Reference proteome</keyword>
<gene>
    <name evidence="1" type="ORF">ACIKP9_03950</name>
</gene>
<comment type="caution">
    <text evidence="1">The sequence shown here is derived from an EMBL/GenBank/DDBJ whole genome shotgun (WGS) entry which is preliminary data.</text>
</comment>
<evidence type="ECO:0000313" key="1">
    <source>
        <dbReference type="EMBL" id="MFJ5445371.1"/>
    </source>
</evidence>
<reference evidence="1 2" key="1">
    <citation type="submission" date="2024-11" db="EMBL/GenBank/DDBJ databases">
        <authorList>
            <person name="Kaparullina E.N."/>
            <person name="Delegan Y.A."/>
            <person name="Doronina N.V."/>
        </authorList>
    </citation>
    <scope>NUCLEOTIDE SEQUENCE [LARGE SCALE GENOMIC DNA]</scope>
    <source>
        <strain evidence="1 2">7sh_L</strain>
    </source>
</reference>
<sequence>MNPAWRLILLGLIWAAPLAAAPAPWYLWQSKLDSKLVCLQTSPGHGWVQIKGPFKDNNCRH</sequence>
<organism evidence="1 2">
    <name type="scientific">Methylobacillus methanolivorans</name>
    <dbReference type="NCBI Taxonomy" id="1848927"/>
    <lineage>
        <taxon>Bacteria</taxon>
        <taxon>Pseudomonadati</taxon>
        <taxon>Pseudomonadota</taxon>
        <taxon>Betaproteobacteria</taxon>
        <taxon>Nitrosomonadales</taxon>
        <taxon>Methylophilaceae</taxon>
        <taxon>Methylobacillus</taxon>
    </lineage>
</organism>
<protein>
    <submittedName>
        <fullName evidence="1">Uncharacterized protein</fullName>
    </submittedName>
</protein>
<dbReference type="RefSeq" id="WP_400879564.1">
    <property type="nucleotide sequence ID" value="NZ_JBIWXY010000001.1"/>
</dbReference>
<name>A0ABW8GJ13_9PROT</name>
<dbReference type="EMBL" id="JBIWXY010000001">
    <property type="protein sequence ID" value="MFJ5445371.1"/>
    <property type="molecule type" value="Genomic_DNA"/>
</dbReference>
<dbReference type="Proteomes" id="UP001617669">
    <property type="component" value="Unassembled WGS sequence"/>
</dbReference>